<evidence type="ECO:0000313" key="3">
    <source>
        <dbReference type="Proteomes" id="UP000199095"/>
    </source>
</evidence>
<feature type="transmembrane region" description="Helical" evidence="1">
    <location>
        <begin position="211"/>
        <end position="231"/>
    </location>
</feature>
<keyword evidence="3" id="KW-1185">Reference proteome</keyword>
<organism evidence="2 3">
    <name type="scientific">Salinibacillus kushneri</name>
    <dbReference type="NCBI Taxonomy" id="237682"/>
    <lineage>
        <taxon>Bacteria</taxon>
        <taxon>Bacillati</taxon>
        <taxon>Bacillota</taxon>
        <taxon>Bacilli</taxon>
        <taxon>Bacillales</taxon>
        <taxon>Bacillaceae</taxon>
        <taxon>Salinibacillus</taxon>
    </lineage>
</organism>
<feature type="transmembrane region" description="Helical" evidence="1">
    <location>
        <begin position="52"/>
        <end position="72"/>
    </location>
</feature>
<sequence>MFQGYFSYENTGDPFTLFSASHLFMLLIGALLGCLLVVFRHRIRSHPVMDKWLCNLLIMVLVLSEGSLNLWYIIVGNWDIRETLPLQLCSISLLMSIIMLITRSTKWFEMVYFLGIGGALQALITPEIFYDFPHYRYFHFFIAHIFIILSSLYMIVIEGKKVTLKSVWKTMLVLNGIAFVIFFLNQWINANYMFLAHKPVNPSILDYLPEFPWYIFWLEIFALLMFFLLYLPFVLMKIKGEEDE</sequence>
<dbReference type="STRING" id="237682.SAMN05421676_11154"/>
<accession>A0A1I0IBA3</accession>
<gene>
    <name evidence="2" type="ORF">SAMN05421676_11154</name>
</gene>
<feature type="transmembrane region" description="Helical" evidence="1">
    <location>
        <begin position="20"/>
        <end position="40"/>
    </location>
</feature>
<reference evidence="3" key="1">
    <citation type="submission" date="2016-10" db="EMBL/GenBank/DDBJ databases">
        <authorList>
            <person name="Varghese N."/>
            <person name="Submissions S."/>
        </authorList>
    </citation>
    <scope>NUCLEOTIDE SEQUENCE [LARGE SCALE GENOMIC DNA]</scope>
    <source>
        <strain evidence="3">CGMCC 1.3566</strain>
    </source>
</reference>
<dbReference type="InterPro" id="IPR011737">
    <property type="entry name" value="CHP02206_TP0381"/>
</dbReference>
<dbReference type="NCBIfam" id="TIGR02206">
    <property type="entry name" value="intg_mem_TP0381"/>
    <property type="match status" value="1"/>
</dbReference>
<keyword evidence="1" id="KW-0472">Membrane</keyword>
<proteinExistence type="predicted"/>
<feature type="transmembrane region" description="Helical" evidence="1">
    <location>
        <begin position="136"/>
        <end position="156"/>
    </location>
</feature>
<dbReference type="OrthoDB" id="9813172at2"/>
<feature type="transmembrane region" description="Helical" evidence="1">
    <location>
        <begin position="111"/>
        <end position="130"/>
    </location>
</feature>
<feature type="transmembrane region" description="Helical" evidence="1">
    <location>
        <begin position="84"/>
        <end position="102"/>
    </location>
</feature>
<keyword evidence="1" id="KW-0812">Transmembrane</keyword>
<feature type="transmembrane region" description="Helical" evidence="1">
    <location>
        <begin position="168"/>
        <end position="188"/>
    </location>
</feature>
<dbReference type="EMBL" id="FOHJ01000011">
    <property type="protein sequence ID" value="SET93132.1"/>
    <property type="molecule type" value="Genomic_DNA"/>
</dbReference>
<protein>
    <submittedName>
        <fullName evidence="2">Conserved hypothetical integral membrane protein TIGR02206</fullName>
    </submittedName>
</protein>
<dbReference type="Proteomes" id="UP000199095">
    <property type="component" value="Unassembled WGS sequence"/>
</dbReference>
<dbReference type="AlphaFoldDB" id="A0A1I0IBA3"/>
<evidence type="ECO:0000313" key="2">
    <source>
        <dbReference type="EMBL" id="SET93132.1"/>
    </source>
</evidence>
<keyword evidence="1" id="KW-1133">Transmembrane helix</keyword>
<dbReference type="Pfam" id="PF14808">
    <property type="entry name" value="TMEM164"/>
    <property type="match status" value="1"/>
</dbReference>
<name>A0A1I0IBA3_9BACI</name>
<evidence type="ECO:0000256" key="1">
    <source>
        <dbReference type="SAM" id="Phobius"/>
    </source>
</evidence>
<dbReference type="RefSeq" id="WP_093136879.1">
    <property type="nucleotide sequence ID" value="NZ_FOHJ01000011.1"/>
</dbReference>